<dbReference type="OrthoDB" id="425190at2759"/>
<dbReference type="InterPro" id="IPR043504">
    <property type="entry name" value="Peptidase_S1_PA_chymotrypsin"/>
</dbReference>
<dbReference type="PROSITE" id="PS00135">
    <property type="entry name" value="TRYPSIN_SER"/>
    <property type="match status" value="1"/>
</dbReference>
<dbReference type="SUPFAM" id="SSF50494">
    <property type="entry name" value="Trypsin-like serine proteases"/>
    <property type="match status" value="1"/>
</dbReference>
<dbReference type="InterPro" id="IPR009003">
    <property type="entry name" value="Peptidase_S1_PA"/>
</dbReference>
<evidence type="ECO:0000256" key="4">
    <source>
        <dbReference type="ARBA" id="ARBA00022825"/>
    </source>
</evidence>
<comment type="similarity">
    <text evidence="8 10">Belongs to the peptidase S1 family. CLIP subfamily.</text>
</comment>
<dbReference type="GO" id="GO:0006508">
    <property type="term" value="P:proteolysis"/>
    <property type="evidence" value="ECO:0007669"/>
    <property type="project" value="UniProtKB-KW"/>
</dbReference>
<keyword evidence="11" id="KW-1133">Transmembrane helix</keyword>
<evidence type="ECO:0000256" key="6">
    <source>
        <dbReference type="ARBA" id="ARBA00023157"/>
    </source>
</evidence>
<keyword evidence="1 9" id="KW-0645">Protease</keyword>
<dbReference type="Gene3D" id="2.40.10.10">
    <property type="entry name" value="Trypsin-like serine proteases"/>
    <property type="match status" value="2"/>
</dbReference>
<evidence type="ECO:0000256" key="3">
    <source>
        <dbReference type="ARBA" id="ARBA00022801"/>
    </source>
</evidence>
<dbReference type="PROSITE" id="PS51888">
    <property type="entry name" value="CLIP"/>
    <property type="match status" value="2"/>
</dbReference>
<dbReference type="EMBL" id="CABPRJ010001445">
    <property type="protein sequence ID" value="VVC37369.1"/>
    <property type="molecule type" value="Genomic_DNA"/>
</dbReference>
<accession>A0A5E4N1G3</accession>
<dbReference type="PRINTS" id="PR00722">
    <property type="entry name" value="CHYMOTRYPSIN"/>
</dbReference>
<dbReference type="Pfam" id="PF00089">
    <property type="entry name" value="Trypsin"/>
    <property type="match status" value="1"/>
</dbReference>
<evidence type="ECO:0000256" key="11">
    <source>
        <dbReference type="SAM" id="Phobius"/>
    </source>
</evidence>
<dbReference type="InterPro" id="IPR001314">
    <property type="entry name" value="Peptidase_S1A"/>
</dbReference>
<dbReference type="PROSITE" id="PS50240">
    <property type="entry name" value="TRYPSIN_DOM"/>
    <property type="match status" value="1"/>
</dbReference>
<dbReference type="GO" id="GO:0004252">
    <property type="term" value="F:serine-type endopeptidase activity"/>
    <property type="evidence" value="ECO:0007669"/>
    <property type="project" value="UniProtKB-UniRule"/>
</dbReference>
<evidence type="ECO:0000256" key="1">
    <source>
        <dbReference type="ARBA" id="ARBA00022670"/>
    </source>
</evidence>
<reference evidence="14 15" key="1">
    <citation type="submission" date="2019-08" db="EMBL/GenBank/DDBJ databases">
        <authorList>
            <person name="Alioto T."/>
            <person name="Alioto T."/>
            <person name="Gomez Garrido J."/>
        </authorList>
    </citation>
    <scope>NUCLEOTIDE SEQUENCE [LARGE SCALE GENOMIC DNA]</scope>
</reference>
<organism evidence="14 15">
    <name type="scientific">Cinara cedri</name>
    <dbReference type="NCBI Taxonomy" id="506608"/>
    <lineage>
        <taxon>Eukaryota</taxon>
        <taxon>Metazoa</taxon>
        <taxon>Ecdysozoa</taxon>
        <taxon>Arthropoda</taxon>
        <taxon>Hexapoda</taxon>
        <taxon>Insecta</taxon>
        <taxon>Pterygota</taxon>
        <taxon>Neoptera</taxon>
        <taxon>Paraneoptera</taxon>
        <taxon>Hemiptera</taxon>
        <taxon>Sternorrhyncha</taxon>
        <taxon>Aphidomorpha</taxon>
        <taxon>Aphidoidea</taxon>
        <taxon>Aphididae</taxon>
        <taxon>Lachninae</taxon>
        <taxon>Cinara</taxon>
    </lineage>
</organism>
<dbReference type="InterPro" id="IPR022700">
    <property type="entry name" value="CLIP"/>
</dbReference>
<evidence type="ECO:0000313" key="14">
    <source>
        <dbReference type="EMBL" id="VVC37369.1"/>
    </source>
</evidence>
<keyword evidence="11" id="KW-0812">Transmembrane</keyword>
<protein>
    <recommendedName>
        <fullName evidence="10">CLIP domain-containing serine protease</fullName>
        <ecNumber evidence="9">3.4.21.-</ecNumber>
    </recommendedName>
</protein>
<dbReference type="Proteomes" id="UP000325440">
    <property type="component" value="Unassembled WGS sequence"/>
</dbReference>
<feature type="domain" description="Clip" evidence="13">
    <location>
        <begin position="53"/>
        <end position="106"/>
    </location>
</feature>
<keyword evidence="6" id="KW-1015">Disulfide bond</keyword>
<dbReference type="InterPro" id="IPR018114">
    <property type="entry name" value="TRYPSIN_HIS"/>
</dbReference>
<keyword evidence="11" id="KW-0472">Membrane</keyword>
<evidence type="ECO:0000256" key="2">
    <source>
        <dbReference type="ARBA" id="ARBA00022729"/>
    </source>
</evidence>
<dbReference type="InterPro" id="IPR033116">
    <property type="entry name" value="TRYPSIN_SER"/>
</dbReference>
<evidence type="ECO:0000256" key="10">
    <source>
        <dbReference type="RuleBase" id="RU366078"/>
    </source>
</evidence>
<evidence type="ECO:0000256" key="7">
    <source>
        <dbReference type="ARBA" id="ARBA00023180"/>
    </source>
</evidence>
<evidence type="ECO:0000256" key="5">
    <source>
        <dbReference type="ARBA" id="ARBA00023145"/>
    </source>
</evidence>
<dbReference type="FunFam" id="3.30.1640.30:FF:000001">
    <property type="entry name" value="Serine protease 7"/>
    <property type="match status" value="1"/>
</dbReference>
<keyword evidence="15" id="KW-1185">Reference proteome</keyword>
<keyword evidence="10" id="KW-0964">Secreted</keyword>
<dbReference type="SMART" id="SM00020">
    <property type="entry name" value="Tryp_SPc"/>
    <property type="match status" value="1"/>
</dbReference>
<evidence type="ECO:0000256" key="8">
    <source>
        <dbReference type="ARBA" id="ARBA00024195"/>
    </source>
</evidence>
<dbReference type="PROSITE" id="PS00134">
    <property type="entry name" value="TRYPSIN_HIS"/>
    <property type="match status" value="1"/>
</dbReference>
<dbReference type="Pfam" id="PF12032">
    <property type="entry name" value="CLIP"/>
    <property type="match status" value="2"/>
</dbReference>
<evidence type="ECO:0000256" key="9">
    <source>
        <dbReference type="RuleBase" id="RU363034"/>
    </source>
</evidence>
<keyword evidence="4 9" id="KW-0720">Serine protease</keyword>
<feature type="domain" description="Clip" evidence="13">
    <location>
        <begin position="158"/>
        <end position="211"/>
    </location>
</feature>
<sequence>MRDGQNNILLIYYFHTILFLVAGTRVEYNMGKYIYFVCAVFVVRTVSTQTSTNCSTPSNLDGVCMDLNLCPSLKALSEEQKKNSSVISFLRNSICGFKSKQYKVCCPLANETFSVLNTKLKPEVQETIVDKLSSSTSSPPVIENGQANTFIRNAEDKECKTPDKLNGICINIQRCKLLDDMYLKNNKNQSIANFLSQSFCGYENSYPKVCCPLNSNYETVWSPRLPSRSTCGVPGISSDKIVGGHNAELGAWPWIAAIGYKNMYYPRISHEWLCGGTLISNIYVLTAAHCTIGPALKNKQLELVRLGDLDLNPAVNDSATPIEYAVLRIIRHEKYDGTKYINDIALLKLNDSVTFTNLIRPICLPILSRIRESTFVGQFPFVAGWGSTEFRGSSSSALLEVQVPVRDNDDCKKLYANLSNVIDGRVLCAGEGDKDSCQGDSGGPLMWPTPTHYYLVGIVSSGVRCAAKEFPGVYTRVSAFIEWIVNNMNNS</sequence>
<keyword evidence="2" id="KW-0732">Signal</keyword>
<dbReference type="CDD" id="cd00190">
    <property type="entry name" value="Tryp_SPc"/>
    <property type="match status" value="1"/>
</dbReference>
<name>A0A5E4N1G3_9HEMI</name>
<dbReference type="GO" id="GO:0005576">
    <property type="term" value="C:extracellular region"/>
    <property type="evidence" value="ECO:0007669"/>
    <property type="project" value="UniProtKB-SubCell"/>
</dbReference>
<dbReference type="Gene3D" id="3.30.1640.30">
    <property type="match status" value="2"/>
</dbReference>
<keyword evidence="7" id="KW-0325">Glycoprotein</keyword>
<dbReference type="PANTHER" id="PTHR24252:SF7">
    <property type="entry name" value="HYALIN"/>
    <property type="match status" value="1"/>
</dbReference>
<dbReference type="SMART" id="SM00680">
    <property type="entry name" value="CLIP"/>
    <property type="match status" value="2"/>
</dbReference>
<dbReference type="AlphaFoldDB" id="A0A5E4N1G3"/>
<feature type="domain" description="Peptidase S1" evidence="12">
    <location>
        <begin position="241"/>
        <end position="489"/>
    </location>
</feature>
<proteinExistence type="inferred from homology"/>
<dbReference type="FunFam" id="2.40.10.10:FF:000006">
    <property type="entry name" value="Serine proteinase stubble"/>
    <property type="match status" value="1"/>
</dbReference>
<comment type="subcellular location">
    <subcellularLocation>
        <location evidence="10">Secreted</location>
    </subcellularLocation>
</comment>
<gene>
    <name evidence="14" type="ORF">CINCED_3A019456</name>
</gene>
<evidence type="ECO:0000259" key="13">
    <source>
        <dbReference type="PROSITE" id="PS51888"/>
    </source>
</evidence>
<feature type="transmembrane region" description="Helical" evidence="11">
    <location>
        <begin position="6"/>
        <end position="26"/>
    </location>
</feature>
<dbReference type="InterPro" id="IPR001254">
    <property type="entry name" value="Trypsin_dom"/>
</dbReference>
<dbReference type="PANTHER" id="PTHR24252">
    <property type="entry name" value="ACROSIN-RELATED"/>
    <property type="match status" value="1"/>
</dbReference>
<keyword evidence="5" id="KW-0865">Zymogen</keyword>
<dbReference type="EC" id="3.4.21.-" evidence="9"/>
<evidence type="ECO:0000259" key="12">
    <source>
        <dbReference type="PROSITE" id="PS50240"/>
    </source>
</evidence>
<comment type="domain">
    <text evidence="10">The clip domain consists of 35-55 residues which are 'knitted' together usually by 3 conserved disulfide bonds forming a clip-like compact structure.</text>
</comment>
<evidence type="ECO:0000313" key="15">
    <source>
        <dbReference type="Proteomes" id="UP000325440"/>
    </source>
</evidence>
<dbReference type="InterPro" id="IPR038565">
    <property type="entry name" value="CLIP_sf"/>
</dbReference>
<keyword evidence="3 9" id="KW-0378">Hydrolase</keyword>